<organism evidence="1 2">
    <name type="scientific">Nesidiocoris tenuis</name>
    <dbReference type="NCBI Taxonomy" id="355587"/>
    <lineage>
        <taxon>Eukaryota</taxon>
        <taxon>Metazoa</taxon>
        <taxon>Ecdysozoa</taxon>
        <taxon>Arthropoda</taxon>
        <taxon>Hexapoda</taxon>
        <taxon>Insecta</taxon>
        <taxon>Pterygota</taxon>
        <taxon>Neoptera</taxon>
        <taxon>Paraneoptera</taxon>
        <taxon>Hemiptera</taxon>
        <taxon>Heteroptera</taxon>
        <taxon>Panheteroptera</taxon>
        <taxon>Cimicomorpha</taxon>
        <taxon>Miridae</taxon>
        <taxon>Dicyphina</taxon>
        <taxon>Nesidiocoris</taxon>
    </lineage>
</organism>
<name>A0A6H5GV29_9HEMI</name>
<keyword evidence="2" id="KW-1185">Reference proteome</keyword>
<evidence type="ECO:0000313" key="2">
    <source>
        <dbReference type="Proteomes" id="UP000479000"/>
    </source>
</evidence>
<dbReference type="AlphaFoldDB" id="A0A6H5GV29"/>
<evidence type="ECO:0000313" key="1">
    <source>
        <dbReference type="EMBL" id="CAB0008298.1"/>
    </source>
</evidence>
<reference evidence="1 2" key="1">
    <citation type="submission" date="2020-02" db="EMBL/GenBank/DDBJ databases">
        <authorList>
            <person name="Ferguson B K."/>
        </authorList>
    </citation>
    <scope>NUCLEOTIDE SEQUENCE [LARGE SCALE GENOMIC DNA]</scope>
</reference>
<dbReference type="EMBL" id="CADCXU010020364">
    <property type="protein sequence ID" value="CAB0008298.1"/>
    <property type="molecule type" value="Genomic_DNA"/>
</dbReference>
<sequence>MSLSIDRVKSACDYEASEFLRTQPQLQKRFSFKVSRVVQWRRLASLGTGHGR</sequence>
<protein>
    <submittedName>
        <fullName evidence="1">Uncharacterized protein</fullName>
    </submittedName>
</protein>
<proteinExistence type="predicted"/>
<dbReference type="Proteomes" id="UP000479000">
    <property type="component" value="Unassembled WGS sequence"/>
</dbReference>
<gene>
    <name evidence="1" type="ORF">NTEN_LOCUS13544</name>
</gene>
<feature type="non-terminal residue" evidence="1">
    <location>
        <position position="52"/>
    </location>
</feature>
<accession>A0A6H5GV29</accession>